<sequence length="409" mass="45950">MSVKRFLIFSVLLVAVDSQCPSVCRCLSSYVADCSSGDLIEIPKERFDVHLQMLNISNNKVEALQKTTLKDLKVISLVELDVSSNLISYVHKEAFIRHPKLEKINLSHNKISRIEASTFKYIPHLNWLSVAGNPLSEHVPILHSTSLKTFILSSCDLVNIFPFAFNHLPNLKELVLSSNKIEILEPLEGIENVSVLDLSDNNLTYLSVDLLGKLSNLTNLNLKNNLMNSLSVEVISQLVKISNMNSTDLEGNPWVCNCFMYNTTYQWCQKHLPDLNIFCSSPPSMKGRLWTAYQETGCEDDSEIVDAVEIFKNPSDSSKSANIKIVPDVFRSIDRSSGVKSESIHARNAVKESGFSINYMHSSIILSIVCLCLMSTAGFLWYRLTIRTNLRSGPSKCSSEKHSLRHNYV</sequence>
<keyword evidence="4" id="KW-1133">Transmembrane helix</keyword>
<dbReference type="Gene3D" id="3.80.10.10">
    <property type="entry name" value="Ribonuclease Inhibitor"/>
    <property type="match status" value="2"/>
</dbReference>
<evidence type="ECO:0000256" key="1">
    <source>
        <dbReference type="ARBA" id="ARBA00022614"/>
    </source>
</evidence>
<dbReference type="PANTHER" id="PTHR24373">
    <property type="entry name" value="SLIT RELATED LEUCINE-RICH REPEAT NEURONAL PROTEIN"/>
    <property type="match status" value="1"/>
</dbReference>
<evidence type="ECO:0000313" key="7">
    <source>
        <dbReference type="Proteomes" id="UP001233999"/>
    </source>
</evidence>
<dbReference type="GO" id="GO:0031012">
    <property type="term" value="C:extracellular matrix"/>
    <property type="evidence" value="ECO:0007669"/>
    <property type="project" value="TreeGrafter"/>
</dbReference>
<dbReference type="InterPro" id="IPR050328">
    <property type="entry name" value="Dev_Immune_Receptor"/>
</dbReference>
<name>A0AAD7ZI71_DIPPU</name>
<keyword evidence="4" id="KW-0812">Transmembrane</keyword>
<proteinExistence type="predicted"/>
<dbReference type="GO" id="GO:0005615">
    <property type="term" value="C:extracellular space"/>
    <property type="evidence" value="ECO:0007669"/>
    <property type="project" value="TreeGrafter"/>
</dbReference>
<reference evidence="6" key="2">
    <citation type="submission" date="2023-05" db="EMBL/GenBank/DDBJ databases">
        <authorList>
            <person name="Fouks B."/>
        </authorList>
    </citation>
    <scope>NUCLEOTIDE SEQUENCE</scope>
    <source>
        <strain evidence="6">Stay&amp;Tobe</strain>
        <tissue evidence="6">Testes</tissue>
    </source>
</reference>
<dbReference type="InterPro" id="IPR001611">
    <property type="entry name" value="Leu-rich_rpt"/>
</dbReference>
<dbReference type="PANTHER" id="PTHR24373:SF378">
    <property type="entry name" value="FI03225P-RELATED"/>
    <property type="match status" value="1"/>
</dbReference>
<feature type="signal peptide" evidence="5">
    <location>
        <begin position="1"/>
        <end position="18"/>
    </location>
</feature>
<dbReference type="InterPro" id="IPR003591">
    <property type="entry name" value="Leu-rich_rpt_typical-subtyp"/>
</dbReference>
<accession>A0AAD7ZI71</accession>
<feature type="transmembrane region" description="Helical" evidence="4">
    <location>
        <begin position="359"/>
        <end position="382"/>
    </location>
</feature>
<evidence type="ECO:0000256" key="3">
    <source>
        <dbReference type="ARBA" id="ARBA00022737"/>
    </source>
</evidence>
<keyword evidence="2 5" id="KW-0732">Signal</keyword>
<comment type="caution">
    <text evidence="6">The sequence shown here is derived from an EMBL/GenBank/DDBJ whole genome shotgun (WGS) entry which is preliminary data.</text>
</comment>
<dbReference type="SMART" id="SM00369">
    <property type="entry name" value="LRR_TYP"/>
    <property type="match status" value="6"/>
</dbReference>
<protein>
    <submittedName>
        <fullName evidence="6">Uncharacterized protein</fullName>
    </submittedName>
</protein>
<evidence type="ECO:0000313" key="6">
    <source>
        <dbReference type="EMBL" id="KAJ9580532.1"/>
    </source>
</evidence>
<keyword evidence="7" id="KW-1185">Reference proteome</keyword>
<keyword evidence="4" id="KW-0472">Membrane</keyword>
<reference evidence="6" key="1">
    <citation type="journal article" date="2023" name="IScience">
        <title>Live-bearing cockroach genome reveals convergent evolutionary mechanisms linked to viviparity in insects and beyond.</title>
        <authorList>
            <person name="Fouks B."/>
            <person name="Harrison M.C."/>
            <person name="Mikhailova A.A."/>
            <person name="Marchal E."/>
            <person name="English S."/>
            <person name="Carruthers M."/>
            <person name="Jennings E.C."/>
            <person name="Chiamaka E.L."/>
            <person name="Frigard R.A."/>
            <person name="Pippel M."/>
            <person name="Attardo G.M."/>
            <person name="Benoit J.B."/>
            <person name="Bornberg-Bauer E."/>
            <person name="Tobe S.S."/>
        </authorList>
    </citation>
    <scope>NUCLEOTIDE SEQUENCE</scope>
    <source>
        <strain evidence="6">Stay&amp;Tobe</strain>
    </source>
</reference>
<evidence type="ECO:0000256" key="5">
    <source>
        <dbReference type="SAM" id="SignalP"/>
    </source>
</evidence>
<keyword evidence="3" id="KW-0677">Repeat</keyword>
<evidence type="ECO:0000256" key="4">
    <source>
        <dbReference type="SAM" id="Phobius"/>
    </source>
</evidence>
<organism evidence="6 7">
    <name type="scientific">Diploptera punctata</name>
    <name type="common">Pacific beetle cockroach</name>
    <dbReference type="NCBI Taxonomy" id="6984"/>
    <lineage>
        <taxon>Eukaryota</taxon>
        <taxon>Metazoa</taxon>
        <taxon>Ecdysozoa</taxon>
        <taxon>Arthropoda</taxon>
        <taxon>Hexapoda</taxon>
        <taxon>Insecta</taxon>
        <taxon>Pterygota</taxon>
        <taxon>Neoptera</taxon>
        <taxon>Polyneoptera</taxon>
        <taxon>Dictyoptera</taxon>
        <taxon>Blattodea</taxon>
        <taxon>Blaberoidea</taxon>
        <taxon>Blaberidae</taxon>
        <taxon>Diplopterinae</taxon>
        <taxon>Diploptera</taxon>
    </lineage>
</organism>
<gene>
    <name evidence="6" type="ORF">L9F63_024298</name>
</gene>
<evidence type="ECO:0000256" key="2">
    <source>
        <dbReference type="ARBA" id="ARBA00022729"/>
    </source>
</evidence>
<dbReference type="SUPFAM" id="SSF52058">
    <property type="entry name" value="L domain-like"/>
    <property type="match status" value="1"/>
</dbReference>
<dbReference type="EMBL" id="JASPKZ010008287">
    <property type="protein sequence ID" value="KAJ9580532.1"/>
    <property type="molecule type" value="Genomic_DNA"/>
</dbReference>
<dbReference type="Pfam" id="PF13855">
    <property type="entry name" value="LRR_8"/>
    <property type="match status" value="2"/>
</dbReference>
<dbReference type="Proteomes" id="UP001233999">
    <property type="component" value="Unassembled WGS sequence"/>
</dbReference>
<feature type="chain" id="PRO_5042036636" evidence="5">
    <location>
        <begin position="19"/>
        <end position="409"/>
    </location>
</feature>
<dbReference type="AlphaFoldDB" id="A0AAD7ZI71"/>
<dbReference type="InterPro" id="IPR032675">
    <property type="entry name" value="LRR_dom_sf"/>
</dbReference>
<dbReference type="PROSITE" id="PS51450">
    <property type="entry name" value="LRR"/>
    <property type="match status" value="2"/>
</dbReference>
<keyword evidence="1" id="KW-0433">Leucine-rich repeat</keyword>
<dbReference type="Pfam" id="PF00560">
    <property type="entry name" value="LRR_1"/>
    <property type="match status" value="1"/>
</dbReference>